<protein>
    <submittedName>
        <fullName evidence="2">GNAT family N-acetyltransferase</fullName>
        <ecNumber evidence="2">2.3.-.-</ecNumber>
    </submittedName>
</protein>
<dbReference type="EMBL" id="JBHZQA010000010">
    <property type="protein sequence ID" value="MFE3849022.1"/>
    <property type="molecule type" value="Genomic_DNA"/>
</dbReference>
<dbReference type="SUPFAM" id="SSF55729">
    <property type="entry name" value="Acyl-CoA N-acyltransferases (Nat)"/>
    <property type="match status" value="1"/>
</dbReference>
<dbReference type="Pfam" id="PF13302">
    <property type="entry name" value="Acetyltransf_3"/>
    <property type="match status" value="1"/>
</dbReference>
<name>A0ABW6HRA9_9FLAO</name>
<dbReference type="EC" id="2.3.-.-" evidence="2"/>
<dbReference type="Gene3D" id="3.40.630.30">
    <property type="match status" value="1"/>
</dbReference>
<gene>
    <name evidence="2" type="ORF">ACFX5D_13700</name>
</gene>
<accession>A0ABW6HRA9</accession>
<reference evidence="2 3" key="1">
    <citation type="submission" date="2024-06" db="EMBL/GenBank/DDBJ databases">
        <title>Flavobacterium spp. isolated from glacier.</title>
        <authorList>
            <person name="Han D."/>
        </authorList>
    </citation>
    <scope>NUCLEOTIDE SEQUENCE [LARGE SCALE GENOMIC DNA]</scope>
    <source>
        <strain evidence="2 3">LB3P45</strain>
    </source>
</reference>
<dbReference type="PROSITE" id="PS51186">
    <property type="entry name" value="GNAT"/>
    <property type="match status" value="1"/>
</dbReference>
<evidence type="ECO:0000259" key="1">
    <source>
        <dbReference type="PROSITE" id="PS51186"/>
    </source>
</evidence>
<dbReference type="RefSeq" id="WP_379858771.1">
    <property type="nucleotide sequence ID" value="NZ_JBHZQA010000010.1"/>
</dbReference>
<dbReference type="InterPro" id="IPR016181">
    <property type="entry name" value="Acyl_CoA_acyltransferase"/>
</dbReference>
<dbReference type="Proteomes" id="UP001600039">
    <property type="component" value="Unassembled WGS sequence"/>
</dbReference>
<dbReference type="PANTHER" id="PTHR43610">
    <property type="entry name" value="BLL6696 PROTEIN"/>
    <property type="match status" value="1"/>
</dbReference>
<dbReference type="GO" id="GO:0016746">
    <property type="term" value="F:acyltransferase activity"/>
    <property type="evidence" value="ECO:0007669"/>
    <property type="project" value="UniProtKB-KW"/>
</dbReference>
<keyword evidence="3" id="KW-1185">Reference proteome</keyword>
<dbReference type="InterPro" id="IPR000182">
    <property type="entry name" value="GNAT_dom"/>
</dbReference>
<keyword evidence="2" id="KW-0808">Transferase</keyword>
<comment type="caution">
    <text evidence="2">The sequence shown here is derived from an EMBL/GenBank/DDBJ whole genome shotgun (WGS) entry which is preliminary data.</text>
</comment>
<proteinExistence type="predicted"/>
<evidence type="ECO:0000313" key="2">
    <source>
        <dbReference type="EMBL" id="MFE3849022.1"/>
    </source>
</evidence>
<feature type="domain" description="N-acetyltransferase" evidence="1">
    <location>
        <begin position="16"/>
        <end position="181"/>
    </location>
</feature>
<sequence length="195" mass="22993">MKDFLNKQIQLENNRVLLIPFSNQKAEELKTIIFDDEVWEYMGMYVKTEKDFNDYIKDMLQKHSKTAYSFLIIDKLTNEIAGSTSFGNINFNSQKLEIGWTWYGKKFQGTGLNKACKFELLKYGFEQIGLRRIQFSADLENIKSQKAIEKLGAIQEGIFRNNYIDSLGKSKDDVYYSIIKEDWENSKERFFSEYL</sequence>
<dbReference type="PANTHER" id="PTHR43610:SF1">
    <property type="entry name" value="N-ACETYLTRANSFERASE DOMAIN-CONTAINING PROTEIN"/>
    <property type="match status" value="1"/>
</dbReference>
<evidence type="ECO:0000313" key="3">
    <source>
        <dbReference type="Proteomes" id="UP001600039"/>
    </source>
</evidence>
<organism evidence="2 3">
    <name type="scientific">Flavobacterium fructosi</name>
    <dbReference type="NCBI Taxonomy" id="3230416"/>
    <lineage>
        <taxon>Bacteria</taxon>
        <taxon>Pseudomonadati</taxon>
        <taxon>Bacteroidota</taxon>
        <taxon>Flavobacteriia</taxon>
        <taxon>Flavobacteriales</taxon>
        <taxon>Flavobacteriaceae</taxon>
        <taxon>Flavobacterium</taxon>
    </lineage>
</organism>
<keyword evidence="2" id="KW-0012">Acyltransferase</keyword>